<evidence type="ECO:0000259" key="2">
    <source>
        <dbReference type="PROSITE" id="PS50090"/>
    </source>
</evidence>
<dbReference type="PANTHER" id="PTHR45614:SF265">
    <property type="entry name" value="MYB-LIKE DOMAIN-CONTAINING PROTEIN-RELATED"/>
    <property type="match status" value="1"/>
</dbReference>
<dbReference type="InterPro" id="IPR001005">
    <property type="entry name" value="SANT/Myb"/>
</dbReference>
<dbReference type="GO" id="GO:0000978">
    <property type="term" value="F:RNA polymerase II cis-regulatory region sequence-specific DNA binding"/>
    <property type="evidence" value="ECO:0007669"/>
    <property type="project" value="TreeGrafter"/>
</dbReference>
<dbReference type="Proteomes" id="UP000799537">
    <property type="component" value="Unassembled WGS sequence"/>
</dbReference>
<evidence type="ECO:0000259" key="3">
    <source>
        <dbReference type="PROSITE" id="PS51294"/>
    </source>
</evidence>
<dbReference type="CDD" id="cd00167">
    <property type="entry name" value="SANT"/>
    <property type="match status" value="3"/>
</dbReference>
<dbReference type="PROSITE" id="PS50090">
    <property type="entry name" value="MYB_LIKE"/>
    <property type="match status" value="3"/>
</dbReference>
<dbReference type="OrthoDB" id="2143914at2759"/>
<name>A0A6A6D4E0_ZASCE</name>
<organism evidence="4 5">
    <name type="scientific">Zasmidium cellare ATCC 36951</name>
    <dbReference type="NCBI Taxonomy" id="1080233"/>
    <lineage>
        <taxon>Eukaryota</taxon>
        <taxon>Fungi</taxon>
        <taxon>Dikarya</taxon>
        <taxon>Ascomycota</taxon>
        <taxon>Pezizomycotina</taxon>
        <taxon>Dothideomycetes</taxon>
        <taxon>Dothideomycetidae</taxon>
        <taxon>Mycosphaerellales</taxon>
        <taxon>Mycosphaerellaceae</taxon>
        <taxon>Zasmidium</taxon>
    </lineage>
</organism>
<dbReference type="PROSITE" id="PS51294">
    <property type="entry name" value="HTH_MYB"/>
    <property type="match status" value="2"/>
</dbReference>
<dbReference type="InterPro" id="IPR009057">
    <property type="entry name" value="Homeodomain-like_sf"/>
</dbReference>
<dbReference type="GO" id="GO:0000981">
    <property type="term" value="F:DNA-binding transcription factor activity, RNA polymerase II-specific"/>
    <property type="evidence" value="ECO:0007669"/>
    <property type="project" value="TreeGrafter"/>
</dbReference>
<protein>
    <submittedName>
        <fullName evidence="4">Uncharacterized protein</fullName>
    </submittedName>
</protein>
<dbReference type="AlphaFoldDB" id="A0A6A6D4E0"/>
<dbReference type="InterPro" id="IPR050560">
    <property type="entry name" value="MYB_TF"/>
</dbReference>
<accession>A0A6A6D4E0</accession>
<keyword evidence="5" id="KW-1185">Reference proteome</keyword>
<evidence type="ECO:0000313" key="4">
    <source>
        <dbReference type="EMBL" id="KAF2173925.1"/>
    </source>
</evidence>
<dbReference type="Pfam" id="PF00249">
    <property type="entry name" value="Myb_DNA-binding"/>
    <property type="match status" value="1"/>
</dbReference>
<dbReference type="EMBL" id="ML993579">
    <property type="protein sequence ID" value="KAF2173925.1"/>
    <property type="molecule type" value="Genomic_DNA"/>
</dbReference>
<dbReference type="GO" id="GO:0005634">
    <property type="term" value="C:nucleus"/>
    <property type="evidence" value="ECO:0007669"/>
    <property type="project" value="TreeGrafter"/>
</dbReference>
<dbReference type="InterPro" id="IPR017930">
    <property type="entry name" value="Myb_dom"/>
</dbReference>
<dbReference type="SMART" id="SM00717">
    <property type="entry name" value="SANT"/>
    <property type="match status" value="3"/>
</dbReference>
<feature type="region of interest" description="Disordered" evidence="1">
    <location>
        <begin position="167"/>
        <end position="191"/>
    </location>
</feature>
<feature type="domain" description="Myb-like" evidence="2">
    <location>
        <begin position="61"/>
        <end position="111"/>
    </location>
</feature>
<dbReference type="PANTHER" id="PTHR45614">
    <property type="entry name" value="MYB PROTEIN-RELATED"/>
    <property type="match status" value="1"/>
</dbReference>
<proteinExistence type="predicted"/>
<dbReference type="RefSeq" id="XP_033674814.1">
    <property type="nucleotide sequence ID" value="XM_033803528.1"/>
</dbReference>
<evidence type="ECO:0000256" key="1">
    <source>
        <dbReference type="SAM" id="MobiDB-lite"/>
    </source>
</evidence>
<dbReference type="SUPFAM" id="SSF46689">
    <property type="entry name" value="Homeodomain-like"/>
    <property type="match status" value="2"/>
</dbReference>
<reference evidence="4" key="1">
    <citation type="journal article" date="2020" name="Stud. Mycol.">
        <title>101 Dothideomycetes genomes: a test case for predicting lifestyles and emergence of pathogens.</title>
        <authorList>
            <person name="Haridas S."/>
            <person name="Albert R."/>
            <person name="Binder M."/>
            <person name="Bloem J."/>
            <person name="Labutti K."/>
            <person name="Salamov A."/>
            <person name="Andreopoulos B."/>
            <person name="Baker S."/>
            <person name="Barry K."/>
            <person name="Bills G."/>
            <person name="Bluhm B."/>
            <person name="Cannon C."/>
            <person name="Castanera R."/>
            <person name="Culley D."/>
            <person name="Daum C."/>
            <person name="Ezra D."/>
            <person name="Gonzalez J."/>
            <person name="Henrissat B."/>
            <person name="Kuo A."/>
            <person name="Liang C."/>
            <person name="Lipzen A."/>
            <person name="Lutzoni F."/>
            <person name="Magnuson J."/>
            <person name="Mondo S."/>
            <person name="Nolan M."/>
            <person name="Ohm R."/>
            <person name="Pangilinan J."/>
            <person name="Park H.-J."/>
            <person name="Ramirez L."/>
            <person name="Alfaro M."/>
            <person name="Sun H."/>
            <person name="Tritt A."/>
            <person name="Yoshinaga Y."/>
            <person name="Zwiers L.-H."/>
            <person name="Turgeon B."/>
            <person name="Goodwin S."/>
            <person name="Spatafora J."/>
            <person name="Crous P."/>
            <person name="Grigoriev I."/>
        </authorList>
    </citation>
    <scope>NUCLEOTIDE SEQUENCE</scope>
    <source>
        <strain evidence="4">ATCC 36951</strain>
    </source>
</reference>
<gene>
    <name evidence="4" type="ORF">M409DRAFT_16193</name>
</gene>
<feature type="domain" description="HTH myb-type" evidence="3">
    <location>
        <begin position="63"/>
        <end position="115"/>
    </location>
</feature>
<feature type="domain" description="Myb-like" evidence="2">
    <location>
        <begin position="112"/>
        <end position="163"/>
    </location>
</feature>
<feature type="domain" description="HTH myb-type" evidence="3">
    <location>
        <begin position="117"/>
        <end position="167"/>
    </location>
</feature>
<feature type="compositionally biased region" description="Acidic residues" evidence="1">
    <location>
        <begin position="180"/>
        <end position="190"/>
    </location>
</feature>
<dbReference type="GeneID" id="54556800"/>
<sequence>MASPAGAAAPRKWTPAEDLRLRAECEQQLRQTGTVNDWMAVADKMPHRTNKDCRKRWSKVCATLKKGPWSSDEDSRLQQGVNRHGCKWTLVAQVVESRSADQCAKRWQHSLDPHLDRSEWKPEEDRLLLEAVRQYGQSWTSISEAKFPRRSKTDIKNRYSIILRRLKQRPSYLPTPTPDHEDDDDDASDFEVDRTSTTGLGASAQHINYHQSPSSHHNVPAVPYNHSMPDMMSCVPPYLTADYRTSSSSSSPPTPAWTQNMGMMDQSIGGRFGSSSRGSSSSEIYTPNDMNTMMDPMALGHDIAPNMTDEEFTSEMLAQVSCMDGQDLMSISGDPTSNSFSRSSSTLTITIEDADPNHIDGITSILLRSRTRFRMNHS</sequence>
<dbReference type="Pfam" id="PF13921">
    <property type="entry name" value="Myb_DNA-bind_6"/>
    <property type="match status" value="1"/>
</dbReference>
<feature type="domain" description="Myb-like" evidence="2">
    <location>
        <begin position="12"/>
        <end position="60"/>
    </location>
</feature>
<evidence type="ECO:0000313" key="5">
    <source>
        <dbReference type="Proteomes" id="UP000799537"/>
    </source>
</evidence>
<dbReference type="Gene3D" id="1.10.10.60">
    <property type="entry name" value="Homeodomain-like"/>
    <property type="match status" value="3"/>
</dbReference>